<dbReference type="AlphaFoldDB" id="A0A7C2P2R5"/>
<evidence type="ECO:0008006" key="3">
    <source>
        <dbReference type="Google" id="ProtNLM"/>
    </source>
</evidence>
<protein>
    <recommendedName>
        <fullName evidence="3">Outer membrane lipoprotein carrier protein LolA</fullName>
    </recommendedName>
</protein>
<gene>
    <name evidence="1" type="ORF">ENQ77_01555</name>
    <name evidence="2" type="ORF">ENU66_03985</name>
</gene>
<dbReference type="EMBL" id="DTDJ01000027">
    <property type="protein sequence ID" value="HGL17474.1"/>
    <property type="molecule type" value="Genomic_DNA"/>
</dbReference>
<proteinExistence type="predicted"/>
<sequence length="159" mass="18867">MFLIILLLTQVDSTFFSNLKEKPFKTSFVEIVKYKEFETQDTFKGTILRRGSNITMALTYPSKETYIIKNDTLFIESQGKETAFPLEEDALKLLNFHFLNDSLNFHLEVYSDTLILKSKNESLFLVAKLVIQNGIPEEFFIEDREKILRFFFKNWKFYE</sequence>
<name>A0A7C2P2R5_UNCW3</name>
<accession>A0A7C2P2R5</accession>
<dbReference type="EMBL" id="DSOL01000040">
    <property type="protein sequence ID" value="HEN27356.1"/>
    <property type="molecule type" value="Genomic_DNA"/>
</dbReference>
<evidence type="ECO:0000313" key="2">
    <source>
        <dbReference type="EMBL" id="HGL17474.1"/>
    </source>
</evidence>
<evidence type="ECO:0000313" key="1">
    <source>
        <dbReference type="EMBL" id="HEN27356.1"/>
    </source>
</evidence>
<organism evidence="1">
    <name type="scientific">candidate division WOR-3 bacterium</name>
    <dbReference type="NCBI Taxonomy" id="2052148"/>
    <lineage>
        <taxon>Bacteria</taxon>
        <taxon>Bacteria division WOR-3</taxon>
    </lineage>
</organism>
<comment type="caution">
    <text evidence="1">The sequence shown here is derived from an EMBL/GenBank/DDBJ whole genome shotgun (WGS) entry which is preliminary data.</text>
</comment>
<reference evidence="1" key="1">
    <citation type="journal article" date="2020" name="mSystems">
        <title>Genome- and Community-Level Interaction Insights into Carbon Utilization and Element Cycling Functions of Hydrothermarchaeota in Hydrothermal Sediment.</title>
        <authorList>
            <person name="Zhou Z."/>
            <person name="Liu Y."/>
            <person name="Xu W."/>
            <person name="Pan J."/>
            <person name="Luo Z.H."/>
            <person name="Li M."/>
        </authorList>
    </citation>
    <scope>NUCLEOTIDE SEQUENCE [LARGE SCALE GENOMIC DNA]</scope>
    <source>
        <strain evidence="1">SpSt-34</strain>
        <strain evidence="2">SpSt-69</strain>
    </source>
</reference>